<sequence>MFCSEEASQQPASLIFHIEPKEKIQHFQWTSEALWEVSHMDVKQEQAA</sequence>
<accession>A0A0A9H0P6</accession>
<dbReference type="AlphaFoldDB" id="A0A0A9H0P6"/>
<proteinExistence type="predicted"/>
<evidence type="ECO:0000313" key="1">
    <source>
        <dbReference type="EMBL" id="JAE30342.1"/>
    </source>
</evidence>
<reference evidence="1" key="1">
    <citation type="submission" date="2014-09" db="EMBL/GenBank/DDBJ databases">
        <authorList>
            <person name="Magalhaes I.L.F."/>
            <person name="Oliveira U."/>
            <person name="Santos F.R."/>
            <person name="Vidigal T.H.D.A."/>
            <person name="Brescovit A.D."/>
            <person name="Santos A.J."/>
        </authorList>
    </citation>
    <scope>NUCLEOTIDE SEQUENCE</scope>
    <source>
        <tissue evidence="1">Shoot tissue taken approximately 20 cm above the soil surface</tissue>
    </source>
</reference>
<dbReference type="EMBL" id="GBRH01167554">
    <property type="protein sequence ID" value="JAE30342.1"/>
    <property type="molecule type" value="Transcribed_RNA"/>
</dbReference>
<name>A0A0A9H0P6_ARUDO</name>
<reference evidence="1" key="2">
    <citation type="journal article" date="2015" name="Data Brief">
        <title>Shoot transcriptome of the giant reed, Arundo donax.</title>
        <authorList>
            <person name="Barrero R.A."/>
            <person name="Guerrero F.D."/>
            <person name="Moolhuijzen P."/>
            <person name="Goolsby J.A."/>
            <person name="Tidwell J."/>
            <person name="Bellgard S.E."/>
            <person name="Bellgard M.I."/>
        </authorList>
    </citation>
    <scope>NUCLEOTIDE SEQUENCE</scope>
    <source>
        <tissue evidence="1">Shoot tissue taken approximately 20 cm above the soil surface</tissue>
    </source>
</reference>
<organism evidence="1">
    <name type="scientific">Arundo donax</name>
    <name type="common">Giant reed</name>
    <name type="synonym">Donax arundinaceus</name>
    <dbReference type="NCBI Taxonomy" id="35708"/>
    <lineage>
        <taxon>Eukaryota</taxon>
        <taxon>Viridiplantae</taxon>
        <taxon>Streptophyta</taxon>
        <taxon>Embryophyta</taxon>
        <taxon>Tracheophyta</taxon>
        <taxon>Spermatophyta</taxon>
        <taxon>Magnoliopsida</taxon>
        <taxon>Liliopsida</taxon>
        <taxon>Poales</taxon>
        <taxon>Poaceae</taxon>
        <taxon>PACMAD clade</taxon>
        <taxon>Arundinoideae</taxon>
        <taxon>Arundineae</taxon>
        <taxon>Arundo</taxon>
    </lineage>
</organism>
<protein>
    <submittedName>
        <fullName evidence="1">Uncharacterized protein</fullName>
    </submittedName>
</protein>